<dbReference type="EMBL" id="NMUH01001316">
    <property type="protein sequence ID" value="MQL91225.1"/>
    <property type="molecule type" value="Genomic_DNA"/>
</dbReference>
<proteinExistence type="predicted"/>
<protein>
    <recommendedName>
        <fullName evidence="2">Retrotransposon gag domain-containing protein</fullName>
    </recommendedName>
</protein>
<keyword evidence="4" id="KW-1185">Reference proteome</keyword>
<feature type="region of interest" description="Disordered" evidence="1">
    <location>
        <begin position="1"/>
        <end position="35"/>
    </location>
</feature>
<sequence length="136" mass="15735">MAAEEQPPPTPQAAPVQPEVPSVPTTFSGDRDSDRAESWVHELERTFETKDCGELDQVRLAVYQLKGSAHEWWRAVRQTSFQGRRLNQITWQDILVAFHGEFFPDYACRESRDQFHELVQGDSTVAQYLQRFVQLL</sequence>
<name>A0A843V5R9_COLES</name>
<dbReference type="Pfam" id="PF03732">
    <property type="entry name" value="Retrotrans_gag"/>
    <property type="match status" value="1"/>
</dbReference>
<comment type="caution">
    <text evidence="3">The sequence shown here is derived from an EMBL/GenBank/DDBJ whole genome shotgun (WGS) entry which is preliminary data.</text>
</comment>
<organism evidence="3 4">
    <name type="scientific">Colocasia esculenta</name>
    <name type="common">Wild taro</name>
    <name type="synonym">Arum esculentum</name>
    <dbReference type="NCBI Taxonomy" id="4460"/>
    <lineage>
        <taxon>Eukaryota</taxon>
        <taxon>Viridiplantae</taxon>
        <taxon>Streptophyta</taxon>
        <taxon>Embryophyta</taxon>
        <taxon>Tracheophyta</taxon>
        <taxon>Spermatophyta</taxon>
        <taxon>Magnoliopsida</taxon>
        <taxon>Liliopsida</taxon>
        <taxon>Araceae</taxon>
        <taxon>Aroideae</taxon>
        <taxon>Colocasieae</taxon>
        <taxon>Colocasia</taxon>
    </lineage>
</organism>
<dbReference type="InterPro" id="IPR005162">
    <property type="entry name" value="Retrotrans_gag_dom"/>
</dbReference>
<evidence type="ECO:0000259" key="2">
    <source>
        <dbReference type="Pfam" id="PF03732"/>
    </source>
</evidence>
<dbReference type="Proteomes" id="UP000652761">
    <property type="component" value="Unassembled WGS sequence"/>
</dbReference>
<gene>
    <name evidence="3" type="ORF">Taro_023831</name>
</gene>
<evidence type="ECO:0000313" key="3">
    <source>
        <dbReference type="EMBL" id="MQL91225.1"/>
    </source>
</evidence>
<reference evidence="3" key="1">
    <citation type="submission" date="2017-07" db="EMBL/GenBank/DDBJ databases">
        <title>Taro Niue Genome Assembly and Annotation.</title>
        <authorList>
            <person name="Atibalentja N."/>
            <person name="Keating K."/>
            <person name="Fields C.J."/>
        </authorList>
    </citation>
    <scope>NUCLEOTIDE SEQUENCE</scope>
    <source>
        <strain evidence="3">Niue_2</strain>
        <tissue evidence="3">Leaf</tissue>
    </source>
</reference>
<dbReference type="OrthoDB" id="1936908at2759"/>
<evidence type="ECO:0000313" key="4">
    <source>
        <dbReference type="Proteomes" id="UP000652761"/>
    </source>
</evidence>
<dbReference type="AlphaFoldDB" id="A0A843V5R9"/>
<accession>A0A843V5R9</accession>
<feature type="compositionally biased region" description="Low complexity" evidence="1">
    <location>
        <begin position="13"/>
        <end position="24"/>
    </location>
</feature>
<feature type="domain" description="Retrotransposon gag" evidence="2">
    <location>
        <begin position="59"/>
        <end position="135"/>
    </location>
</feature>
<feature type="compositionally biased region" description="Pro residues" evidence="1">
    <location>
        <begin position="1"/>
        <end position="12"/>
    </location>
</feature>
<evidence type="ECO:0000256" key="1">
    <source>
        <dbReference type="SAM" id="MobiDB-lite"/>
    </source>
</evidence>